<comment type="caution">
    <text evidence="2">The sequence shown here is derived from an EMBL/GenBank/DDBJ whole genome shotgun (WGS) entry which is preliminary data.</text>
</comment>
<dbReference type="RefSeq" id="WP_190930464.1">
    <property type="nucleotide sequence ID" value="NZ_JACXJA010000034.1"/>
</dbReference>
<gene>
    <name evidence="2" type="ORF">IDH45_22970</name>
</gene>
<sequence>MTKRKVTAIVLLSQLVWLSAVGAEPSVILNSDSENWDKPAAVSFEAFKTNTDVFAATARFEWTDRQLSSIKHEHYIRFPAFEFRSDRPEELKPQAIFTNVPAAKFERVPEDGSEGYRIKATFWDPEQIRADMPYFVQTFWKRSGNDESHKVMMESLQRFAQPNGSVYDLPDTGDPITSVSWKESQVEEWPAKRHASEDSVIRYIGPQKQPTAVKIKSDAAYIHSKESLEQYKKAAKAKLDTITEQSYSRFAITFEQNVGFSTLERWLKEYNMETTQLYALAIDNEGKCFTFSWFGPDLDISSKVGPEMRFVSFTITELEGRVHGSDLASLQNEEGVGIIELTDEQGREPTGIRAWLERYANK</sequence>
<accession>A0A927H1Z6</accession>
<protein>
    <submittedName>
        <fullName evidence="2">Uncharacterized protein</fullName>
    </submittedName>
</protein>
<organism evidence="2 3">
    <name type="scientific">Paenibacillus oceani</name>
    <dbReference type="NCBI Taxonomy" id="2772510"/>
    <lineage>
        <taxon>Bacteria</taxon>
        <taxon>Bacillati</taxon>
        <taxon>Bacillota</taxon>
        <taxon>Bacilli</taxon>
        <taxon>Bacillales</taxon>
        <taxon>Paenibacillaceae</taxon>
        <taxon>Paenibacillus</taxon>
    </lineage>
</organism>
<feature type="signal peptide" evidence="1">
    <location>
        <begin position="1"/>
        <end position="22"/>
    </location>
</feature>
<reference evidence="2" key="1">
    <citation type="submission" date="2020-09" db="EMBL/GenBank/DDBJ databases">
        <title>A novel bacterium of genus Paenibacillus, isolated from South China Sea.</title>
        <authorList>
            <person name="Huang H."/>
            <person name="Mo K."/>
            <person name="Hu Y."/>
        </authorList>
    </citation>
    <scope>NUCLEOTIDE SEQUENCE</scope>
    <source>
        <strain evidence="2">IB182363</strain>
    </source>
</reference>
<dbReference type="Proteomes" id="UP000639396">
    <property type="component" value="Unassembled WGS sequence"/>
</dbReference>
<evidence type="ECO:0000256" key="1">
    <source>
        <dbReference type="SAM" id="SignalP"/>
    </source>
</evidence>
<dbReference type="AlphaFoldDB" id="A0A927H1Z6"/>
<proteinExistence type="predicted"/>
<keyword evidence="3" id="KW-1185">Reference proteome</keyword>
<dbReference type="EMBL" id="JACXJA010000034">
    <property type="protein sequence ID" value="MBD2864843.1"/>
    <property type="molecule type" value="Genomic_DNA"/>
</dbReference>
<keyword evidence="1" id="KW-0732">Signal</keyword>
<feature type="chain" id="PRO_5039547240" evidence="1">
    <location>
        <begin position="23"/>
        <end position="362"/>
    </location>
</feature>
<evidence type="ECO:0000313" key="3">
    <source>
        <dbReference type="Proteomes" id="UP000639396"/>
    </source>
</evidence>
<name>A0A927H1Z6_9BACL</name>
<evidence type="ECO:0000313" key="2">
    <source>
        <dbReference type="EMBL" id="MBD2864843.1"/>
    </source>
</evidence>